<evidence type="ECO:0000313" key="1">
    <source>
        <dbReference type="EMBL" id="KAF2440819.1"/>
    </source>
</evidence>
<name>A0A9P4PD19_9PLEO</name>
<keyword evidence="2" id="KW-1185">Reference proteome</keyword>
<dbReference type="EMBL" id="MU001506">
    <property type="protein sequence ID" value="KAF2440819.1"/>
    <property type="molecule type" value="Genomic_DNA"/>
</dbReference>
<organism evidence="1 2">
    <name type="scientific">Karstenula rhodostoma CBS 690.94</name>
    <dbReference type="NCBI Taxonomy" id="1392251"/>
    <lineage>
        <taxon>Eukaryota</taxon>
        <taxon>Fungi</taxon>
        <taxon>Dikarya</taxon>
        <taxon>Ascomycota</taxon>
        <taxon>Pezizomycotina</taxon>
        <taxon>Dothideomycetes</taxon>
        <taxon>Pleosporomycetidae</taxon>
        <taxon>Pleosporales</taxon>
        <taxon>Massarineae</taxon>
        <taxon>Didymosphaeriaceae</taxon>
        <taxon>Karstenula</taxon>
    </lineage>
</organism>
<comment type="caution">
    <text evidence="1">The sequence shown here is derived from an EMBL/GenBank/DDBJ whole genome shotgun (WGS) entry which is preliminary data.</text>
</comment>
<sequence>MDTRSSGTAAGIAPRHLSMFQLSFHLTFDLLFVPTSPNTLARTSAIFSSKVSQAPCTAAAYRRRDSPVRPHGCDMPTWIPATRLAHGPAEPFRKRPDIRPAAGPSMLPCPRCDGLLKRLGRGSTLSYGTACARPASNRAARQFVYLPTCPSLQAYSVAPHTRPPHGISAMYY</sequence>
<dbReference type="AlphaFoldDB" id="A0A9P4PD19"/>
<dbReference type="Proteomes" id="UP000799764">
    <property type="component" value="Unassembled WGS sequence"/>
</dbReference>
<evidence type="ECO:0000313" key="2">
    <source>
        <dbReference type="Proteomes" id="UP000799764"/>
    </source>
</evidence>
<accession>A0A9P4PD19</accession>
<reference evidence="1" key="1">
    <citation type="journal article" date="2020" name="Stud. Mycol.">
        <title>101 Dothideomycetes genomes: a test case for predicting lifestyles and emergence of pathogens.</title>
        <authorList>
            <person name="Haridas S."/>
            <person name="Albert R."/>
            <person name="Binder M."/>
            <person name="Bloem J."/>
            <person name="Labutti K."/>
            <person name="Salamov A."/>
            <person name="Andreopoulos B."/>
            <person name="Baker S."/>
            <person name="Barry K."/>
            <person name="Bills G."/>
            <person name="Bluhm B."/>
            <person name="Cannon C."/>
            <person name="Castanera R."/>
            <person name="Culley D."/>
            <person name="Daum C."/>
            <person name="Ezra D."/>
            <person name="Gonzalez J."/>
            <person name="Henrissat B."/>
            <person name="Kuo A."/>
            <person name="Liang C."/>
            <person name="Lipzen A."/>
            <person name="Lutzoni F."/>
            <person name="Magnuson J."/>
            <person name="Mondo S."/>
            <person name="Nolan M."/>
            <person name="Ohm R."/>
            <person name="Pangilinan J."/>
            <person name="Park H.-J."/>
            <person name="Ramirez L."/>
            <person name="Alfaro M."/>
            <person name="Sun H."/>
            <person name="Tritt A."/>
            <person name="Yoshinaga Y."/>
            <person name="Zwiers L.-H."/>
            <person name="Turgeon B."/>
            <person name="Goodwin S."/>
            <person name="Spatafora J."/>
            <person name="Crous P."/>
            <person name="Grigoriev I."/>
        </authorList>
    </citation>
    <scope>NUCLEOTIDE SEQUENCE</scope>
    <source>
        <strain evidence="1">CBS 690.94</strain>
    </source>
</reference>
<protein>
    <submittedName>
        <fullName evidence="1">Uncharacterized protein</fullName>
    </submittedName>
</protein>
<gene>
    <name evidence="1" type="ORF">P171DRAFT_83852</name>
</gene>
<proteinExistence type="predicted"/>